<organism evidence="1 2">
    <name type="scientific">Ramazzottius varieornatus</name>
    <name type="common">Water bear</name>
    <name type="synonym">Tardigrade</name>
    <dbReference type="NCBI Taxonomy" id="947166"/>
    <lineage>
        <taxon>Eukaryota</taxon>
        <taxon>Metazoa</taxon>
        <taxon>Ecdysozoa</taxon>
        <taxon>Tardigrada</taxon>
        <taxon>Eutardigrada</taxon>
        <taxon>Parachela</taxon>
        <taxon>Hypsibioidea</taxon>
        <taxon>Ramazzottiidae</taxon>
        <taxon>Ramazzottius</taxon>
    </lineage>
</organism>
<reference evidence="1 2" key="1">
    <citation type="journal article" date="2016" name="Nat. Commun.">
        <title>Extremotolerant tardigrade genome and improved radiotolerance of human cultured cells by tardigrade-unique protein.</title>
        <authorList>
            <person name="Hashimoto T."/>
            <person name="Horikawa D.D."/>
            <person name="Saito Y."/>
            <person name="Kuwahara H."/>
            <person name="Kozuka-Hata H."/>
            <person name="Shin-I T."/>
            <person name="Minakuchi Y."/>
            <person name="Ohishi K."/>
            <person name="Motoyama A."/>
            <person name="Aizu T."/>
            <person name="Enomoto A."/>
            <person name="Kondo K."/>
            <person name="Tanaka S."/>
            <person name="Hara Y."/>
            <person name="Koshikawa S."/>
            <person name="Sagara H."/>
            <person name="Miura T."/>
            <person name="Yokobori S."/>
            <person name="Miyagawa K."/>
            <person name="Suzuki Y."/>
            <person name="Kubo T."/>
            <person name="Oyama M."/>
            <person name="Kohara Y."/>
            <person name="Fujiyama A."/>
            <person name="Arakawa K."/>
            <person name="Katayama T."/>
            <person name="Toyoda A."/>
            <person name="Kunieda T."/>
        </authorList>
    </citation>
    <scope>NUCLEOTIDE SEQUENCE [LARGE SCALE GENOMIC DNA]</scope>
    <source>
        <strain evidence="1 2">YOKOZUNA-1</strain>
    </source>
</reference>
<protein>
    <submittedName>
        <fullName evidence="1">Uncharacterized protein</fullName>
    </submittedName>
</protein>
<comment type="caution">
    <text evidence="1">The sequence shown here is derived from an EMBL/GenBank/DDBJ whole genome shotgun (WGS) entry which is preliminary data.</text>
</comment>
<gene>
    <name evidence="1" type="primary">RvY_04333-1</name>
    <name evidence="1" type="synonym">RvY_04333.1</name>
    <name evidence="1" type="ORF">RvY_04333</name>
</gene>
<sequence length="68" mass="7309">MNQTIITSTWLQASLPVSIGGLGIRRTERITLPAFMASIHSVQALVLSIYPESDLDSVVNGGLDIGHF</sequence>
<keyword evidence="2" id="KW-1185">Reference proteome</keyword>
<evidence type="ECO:0000313" key="1">
    <source>
        <dbReference type="EMBL" id="GAU92221.1"/>
    </source>
</evidence>
<dbReference type="EMBL" id="BDGG01000002">
    <property type="protein sequence ID" value="GAU92221.1"/>
    <property type="molecule type" value="Genomic_DNA"/>
</dbReference>
<name>A0A1D1URZ2_RAMVA</name>
<proteinExistence type="predicted"/>
<dbReference type="OrthoDB" id="2016582at2759"/>
<evidence type="ECO:0000313" key="2">
    <source>
        <dbReference type="Proteomes" id="UP000186922"/>
    </source>
</evidence>
<dbReference type="AlphaFoldDB" id="A0A1D1URZ2"/>
<accession>A0A1D1URZ2</accession>
<dbReference type="Proteomes" id="UP000186922">
    <property type="component" value="Unassembled WGS sequence"/>
</dbReference>